<dbReference type="Proteomes" id="UP001215598">
    <property type="component" value="Unassembled WGS sequence"/>
</dbReference>
<name>A0AAD7KF10_9AGAR</name>
<protein>
    <submittedName>
        <fullName evidence="2">Uncharacterized protein</fullName>
    </submittedName>
</protein>
<organism evidence="2 3">
    <name type="scientific">Mycena metata</name>
    <dbReference type="NCBI Taxonomy" id="1033252"/>
    <lineage>
        <taxon>Eukaryota</taxon>
        <taxon>Fungi</taxon>
        <taxon>Dikarya</taxon>
        <taxon>Basidiomycota</taxon>
        <taxon>Agaricomycotina</taxon>
        <taxon>Agaricomycetes</taxon>
        <taxon>Agaricomycetidae</taxon>
        <taxon>Agaricales</taxon>
        <taxon>Marasmiineae</taxon>
        <taxon>Mycenaceae</taxon>
        <taxon>Mycena</taxon>
    </lineage>
</organism>
<evidence type="ECO:0000313" key="3">
    <source>
        <dbReference type="Proteomes" id="UP001215598"/>
    </source>
</evidence>
<accession>A0AAD7KF10</accession>
<feature type="compositionally biased region" description="Polar residues" evidence="1">
    <location>
        <begin position="262"/>
        <end position="274"/>
    </location>
</feature>
<dbReference type="EMBL" id="JARKIB010000002">
    <property type="protein sequence ID" value="KAJ7784240.1"/>
    <property type="molecule type" value="Genomic_DNA"/>
</dbReference>
<dbReference type="AlphaFoldDB" id="A0AAD7KF10"/>
<keyword evidence="3" id="KW-1185">Reference proteome</keyword>
<sequence>MSQFAEETSRVLKLAKTEHDGLLVFAKLDRAEQLVSVAGHLFKLSRTISTIQPADALWTVPSFLKKRIEDNVAILMMDSSIPAYRSEDIGTPKLLLDLLVANDTAWGYTEEIRTDPYKVEVLDACMSRAMVTARNGFKNTLKKSCGSPPAEGQTLRTGALNIVALTEALLKQFKHVKTGRVVIDVALCGRIAVLRQLVLEKNDNSYWTDVDSYLASLRTSYPDKVQYSRFVKRKILDVDFDLYGRVSIDGYPSTRRAEPATPVQSSSSAAGTPQ</sequence>
<reference evidence="2" key="1">
    <citation type="submission" date="2023-03" db="EMBL/GenBank/DDBJ databases">
        <title>Massive genome expansion in bonnet fungi (Mycena s.s.) driven by repeated elements and novel gene families across ecological guilds.</title>
        <authorList>
            <consortium name="Lawrence Berkeley National Laboratory"/>
            <person name="Harder C.B."/>
            <person name="Miyauchi S."/>
            <person name="Viragh M."/>
            <person name="Kuo A."/>
            <person name="Thoen E."/>
            <person name="Andreopoulos B."/>
            <person name="Lu D."/>
            <person name="Skrede I."/>
            <person name="Drula E."/>
            <person name="Henrissat B."/>
            <person name="Morin E."/>
            <person name="Kohler A."/>
            <person name="Barry K."/>
            <person name="LaButti K."/>
            <person name="Morin E."/>
            <person name="Salamov A."/>
            <person name="Lipzen A."/>
            <person name="Mereny Z."/>
            <person name="Hegedus B."/>
            <person name="Baldrian P."/>
            <person name="Stursova M."/>
            <person name="Weitz H."/>
            <person name="Taylor A."/>
            <person name="Grigoriev I.V."/>
            <person name="Nagy L.G."/>
            <person name="Martin F."/>
            <person name="Kauserud H."/>
        </authorList>
    </citation>
    <scope>NUCLEOTIDE SEQUENCE</scope>
    <source>
        <strain evidence="2">CBHHK182m</strain>
    </source>
</reference>
<evidence type="ECO:0000313" key="2">
    <source>
        <dbReference type="EMBL" id="KAJ7784240.1"/>
    </source>
</evidence>
<evidence type="ECO:0000256" key="1">
    <source>
        <dbReference type="SAM" id="MobiDB-lite"/>
    </source>
</evidence>
<proteinExistence type="predicted"/>
<gene>
    <name evidence="2" type="ORF">B0H16DRAFT_1491769</name>
</gene>
<comment type="caution">
    <text evidence="2">The sequence shown here is derived from an EMBL/GenBank/DDBJ whole genome shotgun (WGS) entry which is preliminary data.</text>
</comment>
<feature type="region of interest" description="Disordered" evidence="1">
    <location>
        <begin position="253"/>
        <end position="274"/>
    </location>
</feature>